<dbReference type="CDD" id="cd16936">
    <property type="entry name" value="HATPase_RsbW-like"/>
    <property type="match status" value="1"/>
</dbReference>
<dbReference type="InterPro" id="IPR003594">
    <property type="entry name" value="HATPase_dom"/>
</dbReference>
<dbReference type="PANTHER" id="PTHR35526:SF3">
    <property type="entry name" value="ANTI-SIGMA-F FACTOR RSBW"/>
    <property type="match status" value="1"/>
</dbReference>
<protein>
    <submittedName>
        <fullName evidence="3">ATP-binding protein</fullName>
    </submittedName>
</protein>
<dbReference type="Pfam" id="PF13581">
    <property type="entry name" value="HATPase_c_2"/>
    <property type="match status" value="1"/>
</dbReference>
<dbReference type="Proteomes" id="UP000483004">
    <property type="component" value="Unassembled WGS sequence"/>
</dbReference>
<evidence type="ECO:0000256" key="1">
    <source>
        <dbReference type="ARBA" id="ARBA00022527"/>
    </source>
</evidence>
<dbReference type="Gene3D" id="3.30.565.10">
    <property type="entry name" value="Histidine kinase-like ATPase, C-terminal domain"/>
    <property type="match status" value="1"/>
</dbReference>
<feature type="domain" description="Histidine kinase/HSP90-like ATPase" evidence="2">
    <location>
        <begin position="19"/>
        <end position="144"/>
    </location>
</feature>
<accession>A0A6L3VZA0</accession>
<proteinExistence type="predicted"/>
<keyword evidence="4" id="KW-1185">Reference proteome</keyword>
<keyword evidence="1" id="KW-0808">Transferase</keyword>
<dbReference type="OrthoDB" id="3474613at2"/>
<sequence length="148" mass="15844">MGIKAANSGELDVVCLAAATVPGMVRALIEFRLAEWGLRALAGDVHLIAGELVANAIQSTPDREIRVRFVREGRVVRLMVWDASDAMPVAKPVVEMTLDDIVPDACALDAGHDDGTGGWGLPIVQALASRCGVERTRPGKWVWAEVAF</sequence>
<name>A0A6L3VZA0_9ACTN</name>
<dbReference type="GO" id="GO:0005524">
    <property type="term" value="F:ATP binding"/>
    <property type="evidence" value="ECO:0007669"/>
    <property type="project" value="UniProtKB-KW"/>
</dbReference>
<comment type="caution">
    <text evidence="3">The sequence shown here is derived from an EMBL/GenBank/DDBJ whole genome shotgun (WGS) entry which is preliminary data.</text>
</comment>
<keyword evidence="3" id="KW-0067">ATP-binding</keyword>
<dbReference type="SUPFAM" id="SSF55874">
    <property type="entry name" value="ATPase domain of HSP90 chaperone/DNA topoisomerase II/histidine kinase"/>
    <property type="match status" value="1"/>
</dbReference>
<dbReference type="AlphaFoldDB" id="A0A6L3VZA0"/>
<keyword evidence="1" id="KW-0723">Serine/threonine-protein kinase</keyword>
<keyword evidence="1" id="KW-0418">Kinase</keyword>
<evidence type="ECO:0000259" key="2">
    <source>
        <dbReference type="Pfam" id="PF13581"/>
    </source>
</evidence>
<gene>
    <name evidence="3" type="ORF">F9B16_11925</name>
</gene>
<evidence type="ECO:0000313" key="4">
    <source>
        <dbReference type="Proteomes" id="UP000483004"/>
    </source>
</evidence>
<dbReference type="InterPro" id="IPR036890">
    <property type="entry name" value="HATPase_C_sf"/>
</dbReference>
<dbReference type="PANTHER" id="PTHR35526">
    <property type="entry name" value="ANTI-SIGMA-F FACTOR RSBW-RELATED"/>
    <property type="match status" value="1"/>
</dbReference>
<keyword evidence="3" id="KW-0547">Nucleotide-binding</keyword>
<evidence type="ECO:0000313" key="3">
    <source>
        <dbReference type="EMBL" id="KAB2383632.1"/>
    </source>
</evidence>
<dbReference type="InterPro" id="IPR050267">
    <property type="entry name" value="Anti-sigma-factor_SerPK"/>
</dbReference>
<dbReference type="GO" id="GO:0004674">
    <property type="term" value="F:protein serine/threonine kinase activity"/>
    <property type="evidence" value="ECO:0007669"/>
    <property type="project" value="UniProtKB-KW"/>
</dbReference>
<dbReference type="EMBL" id="WBMR01000024">
    <property type="protein sequence ID" value="KAB2383632.1"/>
    <property type="molecule type" value="Genomic_DNA"/>
</dbReference>
<organism evidence="3 4">
    <name type="scientific">Actinomadura montaniterrae</name>
    <dbReference type="NCBI Taxonomy" id="1803903"/>
    <lineage>
        <taxon>Bacteria</taxon>
        <taxon>Bacillati</taxon>
        <taxon>Actinomycetota</taxon>
        <taxon>Actinomycetes</taxon>
        <taxon>Streptosporangiales</taxon>
        <taxon>Thermomonosporaceae</taxon>
        <taxon>Actinomadura</taxon>
    </lineage>
</organism>
<reference evidence="3 4" key="1">
    <citation type="submission" date="2019-09" db="EMBL/GenBank/DDBJ databases">
        <title>Actinomadura physcomitrii sp. nov., a novel actinomycete isolated from moss [Physcomitrium sphaericum (Ludw) Fuernr].</title>
        <authorList>
            <person name="Liu C."/>
            <person name="Zhuang X."/>
        </authorList>
    </citation>
    <scope>NUCLEOTIDE SEQUENCE [LARGE SCALE GENOMIC DNA]</scope>
    <source>
        <strain evidence="3 4">CYP1-1B</strain>
    </source>
</reference>